<feature type="domain" description="Cation efflux protein cytoplasmic" evidence="10">
    <location>
        <begin position="229"/>
        <end position="303"/>
    </location>
</feature>
<comment type="similarity">
    <text evidence="2">Belongs to the cation diffusion facilitator (CDF) transporter (TC 2.A.4) family. SLC30A subfamily.</text>
</comment>
<dbReference type="RefSeq" id="WP_258067794.1">
    <property type="nucleotide sequence ID" value="NZ_PSWT01000023.1"/>
</dbReference>
<protein>
    <submittedName>
        <fullName evidence="11">Cation transporter</fullName>
    </submittedName>
</protein>
<dbReference type="Proteomes" id="UP000077071">
    <property type="component" value="Chromosome"/>
</dbReference>
<dbReference type="AlphaFoldDB" id="A0A161J3H4"/>
<evidence type="ECO:0000259" key="9">
    <source>
        <dbReference type="Pfam" id="PF01545"/>
    </source>
</evidence>
<evidence type="ECO:0000256" key="1">
    <source>
        <dbReference type="ARBA" id="ARBA00004141"/>
    </source>
</evidence>
<dbReference type="InterPro" id="IPR027470">
    <property type="entry name" value="Cation_efflux_CTD"/>
</dbReference>
<feature type="transmembrane region" description="Helical" evidence="8">
    <location>
        <begin position="199"/>
        <end position="216"/>
    </location>
</feature>
<dbReference type="InterPro" id="IPR050681">
    <property type="entry name" value="CDF/SLC30A"/>
</dbReference>
<keyword evidence="5 8" id="KW-1133">Transmembrane helix</keyword>
<feature type="transmembrane region" description="Helical" evidence="8">
    <location>
        <begin position="100"/>
        <end position="122"/>
    </location>
</feature>
<keyword evidence="4 8" id="KW-0812">Transmembrane</keyword>
<dbReference type="GO" id="GO:0005385">
    <property type="term" value="F:zinc ion transmembrane transporter activity"/>
    <property type="evidence" value="ECO:0007669"/>
    <property type="project" value="TreeGrafter"/>
</dbReference>
<evidence type="ECO:0000256" key="5">
    <source>
        <dbReference type="ARBA" id="ARBA00022989"/>
    </source>
</evidence>
<evidence type="ECO:0000313" key="11">
    <source>
        <dbReference type="EMBL" id="AND17925.1"/>
    </source>
</evidence>
<dbReference type="GO" id="GO:0005886">
    <property type="term" value="C:plasma membrane"/>
    <property type="evidence" value="ECO:0007669"/>
    <property type="project" value="TreeGrafter"/>
</dbReference>
<evidence type="ECO:0000256" key="3">
    <source>
        <dbReference type="ARBA" id="ARBA00022448"/>
    </source>
</evidence>
<dbReference type="EMBL" id="CP015515">
    <property type="protein sequence ID" value="AND17925.1"/>
    <property type="molecule type" value="Genomic_DNA"/>
</dbReference>
<dbReference type="Pfam" id="PF01545">
    <property type="entry name" value="Cation_efflux"/>
    <property type="match status" value="1"/>
</dbReference>
<dbReference type="KEGG" id="rtn:A6122_2816"/>
<evidence type="ECO:0000256" key="6">
    <source>
        <dbReference type="ARBA" id="ARBA00023065"/>
    </source>
</evidence>
<dbReference type="Pfam" id="PF16916">
    <property type="entry name" value="ZT_dimer"/>
    <property type="match status" value="1"/>
</dbReference>
<keyword evidence="3" id="KW-0813">Transport</keyword>
<keyword evidence="6" id="KW-0406">Ion transport</keyword>
<keyword evidence="7 8" id="KW-0472">Membrane</keyword>
<dbReference type="InterPro" id="IPR036837">
    <property type="entry name" value="Cation_efflux_CTD_sf"/>
</dbReference>
<dbReference type="PATRIC" id="fig|33888.3.peg.3164"/>
<evidence type="ECO:0000256" key="4">
    <source>
        <dbReference type="ARBA" id="ARBA00022692"/>
    </source>
</evidence>
<keyword evidence="12" id="KW-1185">Reference proteome</keyword>
<name>A0A161J3H4_9MICO</name>
<feature type="transmembrane region" description="Helical" evidence="8">
    <location>
        <begin position="134"/>
        <end position="154"/>
    </location>
</feature>
<evidence type="ECO:0000256" key="2">
    <source>
        <dbReference type="ARBA" id="ARBA00008873"/>
    </source>
</evidence>
<dbReference type="InterPro" id="IPR058533">
    <property type="entry name" value="Cation_efflux_TM"/>
</dbReference>
<proteinExistence type="inferred from homology"/>
<evidence type="ECO:0000259" key="10">
    <source>
        <dbReference type="Pfam" id="PF16916"/>
    </source>
</evidence>
<gene>
    <name evidence="11" type="ORF">A6122_2816</name>
</gene>
<feature type="domain" description="Cation efflux protein transmembrane" evidence="9">
    <location>
        <begin position="33"/>
        <end position="224"/>
    </location>
</feature>
<evidence type="ECO:0000313" key="12">
    <source>
        <dbReference type="Proteomes" id="UP000077071"/>
    </source>
</evidence>
<evidence type="ECO:0000256" key="8">
    <source>
        <dbReference type="SAM" id="Phobius"/>
    </source>
</evidence>
<reference evidence="11 12" key="1">
    <citation type="submission" date="2016-05" db="EMBL/GenBank/DDBJ databases">
        <title>Complete genome sequence of Rathayibacter tritici NCPPB 1953.</title>
        <authorList>
            <person name="Park J."/>
            <person name="Lee H.-H."/>
            <person name="Lee S.-W."/>
            <person name="Seo Y.-S."/>
        </authorList>
    </citation>
    <scope>NUCLEOTIDE SEQUENCE [LARGE SCALE GENOMIC DNA]</scope>
    <source>
        <strain evidence="11 12">NCPPB 1953</strain>
    </source>
</reference>
<dbReference type="InterPro" id="IPR027469">
    <property type="entry name" value="Cation_efflux_TMD_sf"/>
</dbReference>
<accession>A0A161J3H4</accession>
<feature type="transmembrane region" description="Helical" evidence="8">
    <location>
        <begin position="175"/>
        <end position="193"/>
    </location>
</feature>
<dbReference type="SUPFAM" id="SSF161111">
    <property type="entry name" value="Cation efflux protein transmembrane domain-like"/>
    <property type="match status" value="1"/>
</dbReference>
<evidence type="ECO:0000256" key="7">
    <source>
        <dbReference type="ARBA" id="ARBA00023136"/>
    </source>
</evidence>
<dbReference type="PANTHER" id="PTHR11562">
    <property type="entry name" value="CATION EFFLUX PROTEIN/ ZINC TRANSPORTER"/>
    <property type="match status" value="1"/>
</dbReference>
<feature type="transmembrane region" description="Helical" evidence="8">
    <location>
        <begin position="33"/>
        <end position="58"/>
    </location>
</feature>
<comment type="subcellular location">
    <subcellularLocation>
        <location evidence="1">Membrane</location>
        <topology evidence="1">Multi-pass membrane protein</topology>
    </subcellularLocation>
</comment>
<dbReference type="PANTHER" id="PTHR11562:SF17">
    <property type="entry name" value="RE54080P-RELATED"/>
    <property type="match status" value="1"/>
</dbReference>
<organism evidence="11 12">
    <name type="scientific">Rathayibacter tritici</name>
    <dbReference type="NCBI Taxonomy" id="33888"/>
    <lineage>
        <taxon>Bacteria</taxon>
        <taxon>Bacillati</taxon>
        <taxon>Actinomycetota</taxon>
        <taxon>Actinomycetes</taxon>
        <taxon>Micrococcales</taxon>
        <taxon>Microbacteriaceae</taxon>
        <taxon>Rathayibacter</taxon>
    </lineage>
</organism>
<sequence>MQDCLYEQGSEPLMGHSHGSPAGSAAARHRRPLLAAFALTAAFMVVEFAVGVATGSLALLSDAAHMGTDVLALGMSIAAISLAARPAAKGRTYGSYRLEVLAALANGLLLFAVAAFVIVEAVRRFAEPPAVPGGPLLITAVVGLTVNLVSLRLLSVGAKESITLRGASLEVLGDALGSVGVIVAAIVLLTTGWAWADPIVGVLIGLLILPRTWSLTRQALGILMESAPAHVDLAALERDVCAVPGVLALHDLHVWTITSGMESATGHVVVAPDADYRAALSRVLAVLRERHGIDHATIQCEPEAFPETTHRP</sequence>
<dbReference type="NCBIfam" id="TIGR01297">
    <property type="entry name" value="CDF"/>
    <property type="match status" value="1"/>
</dbReference>
<dbReference type="Gene3D" id="1.20.1510.10">
    <property type="entry name" value="Cation efflux protein transmembrane domain"/>
    <property type="match status" value="1"/>
</dbReference>
<feature type="transmembrane region" description="Helical" evidence="8">
    <location>
        <begin position="70"/>
        <end position="88"/>
    </location>
</feature>
<dbReference type="SUPFAM" id="SSF160240">
    <property type="entry name" value="Cation efflux protein cytoplasmic domain-like"/>
    <property type="match status" value="1"/>
</dbReference>
<dbReference type="InterPro" id="IPR002524">
    <property type="entry name" value="Cation_efflux"/>
</dbReference>